<dbReference type="EMBL" id="JAEAOA010002053">
    <property type="protein sequence ID" value="KAK3589930.1"/>
    <property type="molecule type" value="Genomic_DNA"/>
</dbReference>
<keyword evidence="10" id="KW-1185">Reference proteome</keyword>
<dbReference type="GO" id="GO:0005576">
    <property type="term" value="C:extracellular region"/>
    <property type="evidence" value="ECO:0007669"/>
    <property type="project" value="InterPro"/>
</dbReference>
<comment type="caution">
    <text evidence="9">The sequence shown here is derived from an EMBL/GenBank/DDBJ whole genome shotgun (WGS) entry which is preliminary data.</text>
</comment>
<protein>
    <recommendedName>
        <fullName evidence="11">Chitin-binding type-2 domain-containing protein</fullName>
    </recommendedName>
</protein>
<evidence type="ECO:0000256" key="1">
    <source>
        <dbReference type="ARBA" id="ARBA00022669"/>
    </source>
</evidence>
<dbReference type="PROSITE" id="PS50940">
    <property type="entry name" value="CHIT_BIND_II"/>
    <property type="match status" value="1"/>
</dbReference>
<dbReference type="InterPro" id="IPR036508">
    <property type="entry name" value="Chitin-bd_dom_sf"/>
</dbReference>
<gene>
    <name evidence="9" type="ORF">CHS0354_034948</name>
</gene>
<evidence type="ECO:0000313" key="9">
    <source>
        <dbReference type="EMBL" id="KAK3589930.1"/>
    </source>
</evidence>
<dbReference type="PANTHER" id="PTHR23301">
    <property type="entry name" value="CHITIN BINDING PERITROPHIN-A"/>
    <property type="match status" value="1"/>
</dbReference>
<feature type="signal peptide" evidence="6">
    <location>
        <begin position="1"/>
        <end position="19"/>
    </location>
</feature>
<feature type="domain" description="Chitin-binding type-2" evidence="7">
    <location>
        <begin position="22"/>
        <end position="78"/>
    </location>
</feature>
<dbReference type="Proteomes" id="UP001195483">
    <property type="component" value="Unassembled WGS sequence"/>
</dbReference>
<reference evidence="9" key="1">
    <citation type="journal article" date="2021" name="Genome Biol. Evol.">
        <title>A High-Quality Reference Genome for a Parasitic Bivalve with Doubly Uniparental Inheritance (Bivalvia: Unionida).</title>
        <authorList>
            <person name="Smith C.H."/>
        </authorList>
    </citation>
    <scope>NUCLEOTIDE SEQUENCE</scope>
    <source>
        <strain evidence="9">CHS0354</strain>
    </source>
</reference>
<proteinExistence type="predicted"/>
<dbReference type="PROSITE" id="PS50948">
    <property type="entry name" value="PAN"/>
    <property type="match status" value="1"/>
</dbReference>
<dbReference type="InterPro" id="IPR051940">
    <property type="entry name" value="Chitin_bind-dev_reg"/>
</dbReference>
<evidence type="ECO:0008006" key="11">
    <source>
        <dbReference type="Google" id="ProtNLM"/>
    </source>
</evidence>
<dbReference type="PANTHER" id="PTHR23301:SF0">
    <property type="entry name" value="CHITIN-BINDING TYPE-2 DOMAIN-CONTAINING PROTEIN-RELATED"/>
    <property type="match status" value="1"/>
</dbReference>
<evidence type="ECO:0000259" key="7">
    <source>
        <dbReference type="PROSITE" id="PS50940"/>
    </source>
</evidence>
<reference evidence="9" key="2">
    <citation type="journal article" date="2021" name="Genome Biol. Evol.">
        <title>Developing a high-quality reference genome for a parasitic bivalve with doubly uniparental inheritance (Bivalvia: Unionida).</title>
        <authorList>
            <person name="Smith C.H."/>
        </authorList>
    </citation>
    <scope>NUCLEOTIDE SEQUENCE</scope>
    <source>
        <strain evidence="9">CHS0354</strain>
        <tissue evidence="9">Mantle</tissue>
    </source>
</reference>
<sequence>MDMLSRLILFWFLFGTSFCYDPTFCSGMVDGYYADPVDCYSFYQCAAGITYHNICSTGTAWDQSVFNCNYHGLVNCNVAPTVISLFRRHDGMKYAGTVLSSTSYNVFLRCAMACNIDPNCQSVNYFTSKICETMSDVASNVTILAVSTDAIYLEKQV</sequence>
<feature type="domain" description="Apple" evidence="8">
    <location>
        <begin position="76"/>
        <end position="157"/>
    </location>
</feature>
<keyword evidence="4" id="KW-1015">Disulfide bond</keyword>
<keyword evidence="5" id="KW-0325">Glycoprotein</keyword>
<evidence type="ECO:0000256" key="5">
    <source>
        <dbReference type="ARBA" id="ARBA00023180"/>
    </source>
</evidence>
<keyword evidence="1" id="KW-0147">Chitin-binding</keyword>
<dbReference type="AlphaFoldDB" id="A0AAE0SEQ6"/>
<keyword evidence="3" id="KW-0677">Repeat</keyword>
<dbReference type="InterPro" id="IPR003609">
    <property type="entry name" value="Pan_app"/>
</dbReference>
<evidence type="ECO:0000256" key="6">
    <source>
        <dbReference type="SAM" id="SignalP"/>
    </source>
</evidence>
<evidence type="ECO:0000256" key="4">
    <source>
        <dbReference type="ARBA" id="ARBA00023157"/>
    </source>
</evidence>
<name>A0AAE0SEQ6_9BIVA</name>
<feature type="chain" id="PRO_5042070916" description="Chitin-binding type-2 domain-containing protein" evidence="6">
    <location>
        <begin position="20"/>
        <end position="157"/>
    </location>
</feature>
<organism evidence="9 10">
    <name type="scientific">Potamilus streckersoni</name>
    <dbReference type="NCBI Taxonomy" id="2493646"/>
    <lineage>
        <taxon>Eukaryota</taxon>
        <taxon>Metazoa</taxon>
        <taxon>Spiralia</taxon>
        <taxon>Lophotrochozoa</taxon>
        <taxon>Mollusca</taxon>
        <taxon>Bivalvia</taxon>
        <taxon>Autobranchia</taxon>
        <taxon>Heteroconchia</taxon>
        <taxon>Palaeoheterodonta</taxon>
        <taxon>Unionida</taxon>
        <taxon>Unionoidea</taxon>
        <taxon>Unionidae</taxon>
        <taxon>Ambleminae</taxon>
        <taxon>Lampsilini</taxon>
        <taxon>Potamilus</taxon>
    </lineage>
</organism>
<dbReference type="Pfam" id="PF00024">
    <property type="entry name" value="PAN_1"/>
    <property type="match status" value="1"/>
</dbReference>
<evidence type="ECO:0000256" key="2">
    <source>
        <dbReference type="ARBA" id="ARBA00022729"/>
    </source>
</evidence>
<evidence type="ECO:0000259" key="8">
    <source>
        <dbReference type="PROSITE" id="PS50948"/>
    </source>
</evidence>
<evidence type="ECO:0000313" key="10">
    <source>
        <dbReference type="Proteomes" id="UP001195483"/>
    </source>
</evidence>
<evidence type="ECO:0000256" key="3">
    <source>
        <dbReference type="ARBA" id="ARBA00022737"/>
    </source>
</evidence>
<dbReference type="Pfam" id="PF01607">
    <property type="entry name" value="CBM_14"/>
    <property type="match status" value="1"/>
</dbReference>
<dbReference type="GO" id="GO:0008061">
    <property type="term" value="F:chitin binding"/>
    <property type="evidence" value="ECO:0007669"/>
    <property type="project" value="UniProtKB-KW"/>
</dbReference>
<accession>A0AAE0SEQ6</accession>
<dbReference type="SUPFAM" id="SSF57625">
    <property type="entry name" value="Invertebrate chitin-binding proteins"/>
    <property type="match status" value="1"/>
</dbReference>
<dbReference type="InterPro" id="IPR002557">
    <property type="entry name" value="Chitin-bd_dom"/>
</dbReference>
<keyword evidence="2 6" id="KW-0732">Signal</keyword>
<dbReference type="Gene3D" id="3.20.20.80">
    <property type="entry name" value="Glycosidases"/>
    <property type="match status" value="1"/>
</dbReference>
<reference evidence="9" key="3">
    <citation type="submission" date="2023-05" db="EMBL/GenBank/DDBJ databases">
        <authorList>
            <person name="Smith C.H."/>
        </authorList>
    </citation>
    <scope>NUCLEOTIDE SEQUENCE</scope>
    <source>
        <strain evidence="9">CHS0354</strain>
        <tissue evidence="9">Mantle</tissue>
    </source>
</reference>
<dbReference type="SMART" id="SM00494">
    <property type="entry name" value="ChtBD2"/>
    <property type="match status" value="1"/>
</dbReference>